<dbReference type="RefSeq" id="XP_034231171.1">
    <property type="nucleotide sequence ID" value="XM_034375280.1"/>
</dbReference>
<dbReference type="GO" id="GO:0016604">
    <property type="term" value="C:nuclear body"/>
    <property type="evidence" value="ECO:0007669"/>
    <property type="project" value="TreeGrafter"/>
</dbReference>
<evidence type="ECO:0000313" key="3">
    <source>
        <dbReference type="RefSeq" id="XP_034231171.1"/>
    </source>
</evidence>
<dbReference type="InParanoid" id="A0A6P8Y554"/>
<reference evidence="3" key="1">
    <citation type="submission" date="2025-08" db="UniProtKB">
        <authorList>
            <consortium name="RefSeq"/>
        </authorList>
    </citation>
    <scope>IDENTIFICATION</scope>
    <source>
        <tissue evidence="3">Total insect</tissue>
    </source>
</reference>
<dbReference type="GO" id="GO:0016251">
    <property type="term" value="F:RNA polymerase II general transcription initiation factor activity"/>
    <property type="evidence" value="ECO:0007669"/>
    <property type="project" value="InterPro"/>
</dbReference>
<dbReference type="PANTHER" id="PTHR15132:SF1">
    <property type="entry name" value="SNRNA-ACTIVATING PROTEIN COMPLEX SUBUNIT 2"/>
    <property type="match status" value="1"/>
</dbReference>
<dbReference type="CDD" id="cd00167">
    <property type="entry name" value="SANT"/>
    <property type="match status" value="1"/>
</dbReference>
<accession>A0A6P8Y554</accession>
<evidence type="ECO:0000259" key="1">
    <source>
        <dbReference type="SMART" id="SM00717"/>
    </source>
</evidence>
<dbReference type="InterPro" id="IPR001005">
    <property type="entry name" value="SANT/Myb"/>
</dbReference>
<keyword evidence="2" id="KW-1185">Reference proteome</keyword>
<dbReference type="PANTHER" id="PTHR15132">
    <property type="entry name" value="SNRNA-ACTIVATING PROTEIN COMPLEX SUBUNIT 2"/>
    <property type="match status" value="1"/>
</dbReference>
<feature type="domain" description="Myb-like" evidence="1">
    <location>
        <begin position="24"/>
        <end position="73"/>
    </location>
</feature>
<sequence>MSSRKRPREPPLRYMESPVPSKVARGAFSDMEDAQLLSALMKHGPVDISKLTALVPTRNEYQVKQRILVLQRKAQQSLTTVELGGNKRGPKYQARQKVALDQWLDDLLHLEEKAQIMHGTQEELHVRMLPKCMSLIAKYEDHPQPHECAGVNFKNVYGFLENMMLGQPSKNLKKEDAKFLIESLQRLSTAVDNSNVAKETEFLLCGRPQWRFKGERLRTYGKTRYLFSDNEDDELEEGLKILDSAKFNPFQVPKQLIKRNEPLKK</sequence>
<organism evidence="3">
    <name type="scientific">Thrips palmi</name>
    <name type="common">Melon thrips</name>
    <dbReference type="NCBI Taxonomy" id="161013"/>
    <lineage>
        <taxon>Eukaryota</taxon>
        <taxon>Metazoa</taxon>
        <taxon>Ecdysozoa</taxon>
        <taxon>Arthropoda</taxon>
        <taxon>Hexapoda</taxon>
        <taxon>Insecta</taxon>
        <taxon>Pterygota</taxon>
        <taxon>Neoptera</taxon>
        <taxon>Paraneoptera</taxon>
        <taxon>Thysanoptera</taxon>
        <taxon>Terebrantia</taxon>
        <taxon>Thripoidea</taxon>
        <taxon>Thripidae</taxon>
        <taxon>Thrips</taxon>
    </lineage>
</organism>
<dbReference type="InterPro" id="IPR021281">
    <property type="entry name" value="SNAPC2"/>
</dbReference>
<evidence type="ECO:0000313" key="2">
    <source>
        <dbReference type="Proteomes" id="UP000515158"/>
    </source>
</evidence>
<dbReference type="GO" id="GO:0009301">
    <property type="term" value="P:snRNA transcription"/>
    <property type="evidence" value="ECO:0007669"/>
    <property type="project" value="InterPro"/>
</dbReference>
<dbReference type="KEGG" id="tpal:117639524"/>
<dbReference type="OrthoDB" id="8186615at2759"/>
<dbReference type="AlphaFoldDB" id="A0A6P8Y554"/>
<proteinExistence type="predicted"/>
<gene>
    <name evidence="3" type="primary">LOC117639524</name>
</gene>
<dbReference type="SMART" id="SM00717">
    <property type="entry name" value="SANT"/>
    <property type="match status" value="1"/>
</dbReference>
<dbReference type="Proteomes" id="UP000515158">
    <property type="component" value="Unplaced"/>
</dbReference>
<protein>
    <submittedName>
        <fullName evidence="3">Uncharacterized protein LOC117639524</fullName>
    </submittedName>
</protein>
<dbReference type="GeneID" id="117639524"/>
<name>A0A6P8Y554_THRPL</name>